<evidence type="ECO:0000256" key="4">
    <source>
        <dbReference type="PROSITE-ProRule" id="PRU00401"/>
    </source>
</evidence>
<proteinExistence type="inferred from homology"/>
<feature type="compositionally biased region" description="Polar residues" evidence="5">
    <location>
        <begin position="168"/>
        <end position="187"/>
    </location>
</feature>
<evidence type="ECO:0000313" key="6">
    <source>
        <dbReference type="EnsemblMetazoa" id="LLOJ001829-PA"/>
    </source>
</evidence>
<accession>A0A1B0CC49</accession>
<dbReference type="EMBL" id="AJWK01006128">
    <property type="status" value="NOT_ANNOTATED_CDS"/>
    <property type="molecule type" value="Genomic_DNA"/>
</dbReference>
<feature type="repeat" description="RPEL" evidence="4">
    <location>
        <begin position="132"/>
        <end position="157"/>
    </location>
</feature>
<keyword evidence="2" id="KW-0677">Repeat</keyword>
<dbReference type="EMBL" id="AJWK01006127">
    <property type="status" value="NOT_ANNOTATED_CDS"/>
    <property type="molecule type" value="Genomic_DNA"/>
</dbReference>
<dbReference type="Pfam" id="PF02755">
    <property type="entry name" value="RPEL"/>
    <property type="match status" value="1"/>
</dbReference>
<dbReference type="EMBL" id="AJWK01006132">
    <property type="status" value="NOT_ANNOTATED_CDS"/>
    <property type="molecule type" value="Genomic_DNA"/>
</dbReference>
<comment type="similarity">
    <text evidence="1">Belongs to the phosphatase and actin regulator family.</text>
</comment>
<dbReference type="GO" id="GO:0030036">
    <property type="term" value="P:actin cytoskeleton organization"/>
    <property type="evidence" value="ECO:0007669"/>
    <property type="project" value="TreeGrafter"/>
</dbReference>
<dbReference type="GO" id="GO:0003779">
    <property type="term" value="F:actin binding"/>
    <property type="evidence" value="ECO:0007669"/>
    <property type="project" value="UniProtKB-KW"/>
</dbReference>
<evidence type="ECO:0008006" key="8">
    <source>
        <dbReference type="Google" id="ProtNLM"/>
    </source>
</evidence>
<dbReference type="Proteomes" id="UP000092461">
    <property type="component" value="Unassembled WGS sequence"/>
</dbReference>
<dbReference type="PROSITE" id="PS51073">
    <property type="entry name" value="RPEL"/>
    <property type="match status" value="1"/>
</dbReference>
<evidence type="ECO:0000256" key="1">
    <source>
        <dbReference type="ARBA" id="ARBA00009795"/>
    </source>
</evidence>
<protein>
    <recommendedName>
        <fullName evidence="8">Phosphatase and actin regulator 1</fullName>
    </recommendedName>
</protein>
<dbReference type="EMBL" id="AJWK01006133">
    <property type="status" value="NOT_ANNOTATED_CDS"/>
    <property type="molecule type" value="Genomic_DNA"/>
</dbReference>
<evidence type="ECO:0000256" key="3">
    <source>
        <dbReference type="ARBA" id="ARBA00023203"/>
    </source>
</evidence>
<dbReference type="PANTHER" id="PTHR12751:SF18">
    <property type="entry name" value="PHOSPHATASE AND ACTIN REGULATOR 1"/>
    <property type="match status" value="1"/>
</dbReference>
<dbReference type="PANTHER" id="PTHR12751">
    <property type="entry name" value="PHOSPHATASE AND ACTIN REGULATOR PHACTR"/>
    <property type="match status" value="1"/>
</dbReference>
<feature type="region of interest" description="Disordered" evidence="5">
    <location>
        <begin position="156"/>
        <end position="230"/>
    </location>
</feature>
<dbReference type="VEuPathDB" id="VectorBase:LLOJ001829"/>
<dbReference type="EMBL" id="AJWK01006129">
    <property type="status" value="NOT_ANNOTATED_CDS"/>
    <property type="molecule type" value="Genomic_DNA"/>
</dbReference>
<dbReference type="EMBL" id="AJWK01006131">
    <property type="status" value="NOT_ANNOTATED_CDS"/>
    <property type="molecule type" value="Genomic_DNA"/>
</dbReference>
<dbReference type="VEuPathDB" id="VectorBase:LLONM1_009087"/>
<dbReference type="EMBL" id="AJWK01006130">
    <property type="status" value="NOT_ANNOTATED_CDS"/>
    <property type="molecule type" value="Genomic_DNA"/>
</dbReference>
<evidence type="ECO:0000313" key="7">
    <source>
        <dbReference type="Proteomes" id="UP000092461"/>
    </source>
</evidence>
<reference evidence="6" key="1">
    <citation type="submission" date="2020-05" db="UniProtKB">
        <authorList>
            <consortium name="EnsemblMetazoa"/>
        </authorList>
    </citation>
    <scope>IDENTIFICATION</scope>
    <source>
        <strain evidence="6">Jacobina</strain>
    </source>
</reference>
<organism evidence="6 7">
    <name type="scientific">Lutzomyia longipalpis</name>
    <name type="common">Sand fly</name>
    <dbReference type="NCBI Taxonomy" id="7200"/>
    <lineage>
        <taxon>Eukaryota</taxon>
        <taxon>Metazoa</taxon>
        <taxon>Ecdysozoa</taxon>
        <taxon>Arthropoda</taxon>
        <taxon>Hexapoda</taxon>
        <taxon>Insecta</taxon>
        <taxon>Pterygota</taxon>
        <taxon>Neoptera</taxon>
        <taxon>Endopterygota</taxon>
        <taxon>Diptera</taxon>
        <taxon>Nematocera</taxon>
        <taxon>Psychodoidea</taxon>
        <taxon>Psychodidae</taxon>
        <taxon>Lutzomyia</taxon>
        <taxon>Lutzomyia</taxon>
    </lineage>
</organism>
<keyword evidence="7" id="KW-1185">Reference proteome</keyword>
<keyword evidence="3" id="KW-0009">Actin-binding</keyword>
<feature type="compositionally biased region" description="Low complexity" evidence="5">
    <location>
        <begin position="188"/>
        <end position="226"/>
    </location>
</feature>
<name>A0A1B0CC49_LUTLO</name>
<dbReference type="SMART" id="SM00707">
    <property type="entry name" value="RPEL"/>
    <property type="match status" value="1"/>
</dbReference>
<feature type="compositionally biased region" description="Polar residues" evidence="5">
    <location>
        <begin position="10"/>
        <end position="19"/>
    </location>
</feature>
<dbReference type="Gene3D" id="6.10.140.2130">
    <property type="match status" value="1"/>
</dbReference>
<feature type="region of interest" description="Disordered" evidence="5">
    <location>
        <begin position="1"/>
        <end position="26"/>
    </location>
</feature>
<dbReference type="EMBL" id="AJWK01006134">
    <property type="status" value="NOT_ANNOTATED_CDS"/>
    <property type="molecule type" value="Genomic_DNA"/>
</dbReference>
<dbReference type="InterPro" id="IPR004018">
    <property type="entry name" value="RPEL_repeat"/>
</dbReference>
<dbReference type="EnsemblMetazoa" id="LLOJ001829-RA">
    <property type="protein sequence ID" value="LLOJ001829-PA"/>
    <property type="gene ID" value="LLOJ001829"/>
</dbReference>
<evidence type="ECO:0000256" key="2">
    <source>
        <dbReference type="ARBA" id="ARBA00022737"/>
    </source>
</evidence>
<sequence length="249" mass="27222">KKQHNGAALRTNSLGSGTRTPPIERKSKFSAFGRFFKPWKWRRKKKSEKFEATSKCKLSVVDRFPTSKINFKAELLTKKQHNGAALRTNSLGSGTRTPPIERKSKFSAFGRFFKPWKWRRKKKSEKFEATSKSLERKISVRANREELVQKGILLPDSPISAIPESGDDSSLYSPSPNGTNNAVLTSPTNPNNQSLLSQNHNNNHNNNSSTVSMSSGHVPSSQSVQQIGGGHLSTGMAALLAGSGAGGGE</sequence>
<evidence type="ECO:0000256" key="5">
    <source>
        <dbReference type="SAM" id="MobiDB-lite"/>
    </source>
</evidence>
<dbReference type="AlphaFoldDB" id="A0A1B0CC49"/>